<keyword evidence="2" id="KW-1185">Reference proteome</keyword>
<protein>
    <submittedName>
        <fullName evidence="1">Unnamed protein product</fullName>
    </submittedName>
</protein>
<gene>
    <name evidence="1" type="ORF">Cboi01_000595700</name>
</gene>
<evidence type="ECO:0000313" key="1">
    <source>
        <dbReference type="EMBL" id="GMF01839.1"/>
    </source>
</evidence>
<comment type="caution">
    <text evidence="1">The sequence shown here is derived from an EMBL/GenBank/DDBJ whole genome shotgun (WGS) entry which is preliminary data.</text>
</comment>
<reference evidence="1" key="1">
    <citation type="submission" date="2023-04" db="EMBL/GenBank/DDBJ databases">
        <title>Candida boidinii NBRC 1967.</title>
        <authorList>
            <person name="Ichikawa N."/>
            <person name="Sato H."/>
            <person name="Tonouchi N."/>
        </authorList>
    </citation>
    <scope>NUCLEOTIDE SEQUENCE</scope>
    <source>
        <strain evidence="1">NBRC 1967</strain>
    </source>
</reference>
<proteinExistence type="predicted"/>
<name>A0ACB5U5E2_CANBO</name>
<accession>A0ACB5U5E2</accession>
<dbReference type="Proteomes" id="UP001165101">
    <property type="component" value="Unassembled WGS sequence"/>
</dbReference>
<dbReference type="EMBL" id="BSXV01005169">
    <property type="protein sequence ID" value="GMF01839.1"/>
    <property type="molecule type" value="Genomic_DNA"/>
</dbReference>
<evidence type="ECO:0000313" key="2">
    <source>
        <dbReference type="Proteomes" id="UP001165101"/>
    </source>
</evidence>
<organism evidence="1 2">
    <name type="scientific">Candida boidinii</name>
    <name type="common">Yeast</name>
    <dbReference type="NCBI Taxonomy" id="5477"/>
    <lineage>
        <taxon>Eukaryota</taxon>
        <taxon>Fungi</taxon>
        <taxon>Dikarya</taxon>
        <taxon>Ascomycota</taxon>
        <taxon>Saccharomycotina</taxon>
        <taxon>Pichiomycetes</taxon>
        <taxon>Pichiales</taxon>
        <taxon>Pichiaceae</taxon>
        <taxon>Ogataea</taxon>
        <taxon>Ogataea/Candida clade</taxon>
    </lineage>
</organism>
<sequence length="97" mass="11022">MRSQAYGIMSNSPYGLENGKFDLSDAGDLSLQLRENYTEKLTNLQKDDVLNGSLTNDNNNNNNNNNNAEEFEDSNLSVTQIIPVMFDNRLRNVMFKI</sequence>